<comment type="similarity">
    <text evidence="1 4">Belongs to the GrpE family.</text>
</comment>
<evidence type="ECO:0000256" key="4">
    <source>
        <dbReference type="RuleBase" id="RU004478"/>
    </source>
</evidence>
<evidence type="ECO:0000313" key="7">
    <source>
        <dbReference type="Proteomes" id="UP000789508"/>
    </source>
</evidence>
<dbReference type="EMBL" id="CAJVPS010000323">
    <property type="protein sequence ID" value="CAG8476760.1"/>
    <property type="molecule type" value="Genomic_DNA"/>
</dbReference>
<dbReference type="GO" id="GO:0006457">
    <property type="term" value="P:protein folding"/>
    <property type="evidence" value="ECO:0007669"/>
    <property type="project" value="InterPro"/>
</dbReference>
<comment type="caution">
    <text evidence="6">The sequence shown here is derived from an EMBL/GenBank/DDBJ whole genome shotgun (WGS) entry which is preliminary data.</text>
</comment>
<dbReference type="InterPro" id="IPR009012">
    <property type="entry name" value="GrpE_head"/>
</dbReference>
<evidence type="ECO:0000256" key="1">
    <source>
        <dbReference type="ARBA" id="ARBA00009054"/>
    </source>
</evidence>
<dbReference type="GO" id="GO:0042803">
    <property type="term" value="F:protein homodimerization activity"/>
    <property type="evidence" value="ECO:0007669"/>
    <property type="project" value="InterPro"/>
</dbReference>
<dbReference type="PANTHER" id="PTHR21237">
    <property type="entry name" value="GRPE PROTEIN"/>
    <property type="match status" value="1"/>
</dbReference>
<dbReference type="InterPro" id="IPR000740">
    <property type="entry name" value="GrpE"/>
</dbReference>
<reference evidence="6" key="1">
    <citation type="submission" date="2021-06" db="EMBL/GenBank/DDBJ databases">
        <authorList>
            <person name="Kallberg Y."/>
            <person name="Tangrot J."/>
            <person name="Rosling A."/>
        </authorList>
    </citation>
    <scope>NUCLEOTIDE SEQUENCE</scope>
    <source>
        <strain evidence="6">FL130A</strain>
    </source>
</reference>
<dbReference type="SUPFAM" id="SSF58014">
    <property type="entry name" value="Coiled-coil domain of nucleotide exchange factor GrpE"/>
    <property type="match status" value="1"/>
</dbReference>
<gene>
    <name evidence="6" type="ORF">ALEPTO_LOCUS2279</name>
</gene>
<sequence length="202" mass="23819">MSKKEEKQKENILAEKLEKKEIKEKKPENKPEEKRKYEEEIEDLKRNKLLLLAQIENQRKEFERQVGYAYKYGGRLVIVRMLDFLVALEGRALKAMQDDLKNASKSKPKDPELIDKFKSHLTGMEIIKDNFKKSLEEQGVKEIEVEIGKTQANVRYHELIEEIEVDNFSEGAVVEVVEKGYFFHEEVLRRTKVKIAKRPKVK</sequence>
<dbReference type="Pfam" id="PF01025">
    <property type="entry name" value="GrpE"/>
    <property type="match status" value="1"/>
</dbReference>
<name>A0A9N8W4B3_9GLOM</name>
<dbReference type="GO" id="GO:0000774">
    <property type="term" value="F:adenyl-nucleotide exchange factor activity"/>
    <property type="evidence" value="ECO:0007669"/>
    <property type="project" value="InterPro"/>
</dbReference>
<dbReference type="HAMAP" id="MF_01151">
    <property type="entry name" value="GrpE"/>
    <property type="match status" value="1"/>
</dbReference>
<organism evidence="6 7">
    <name type="scientific">Ambispora leptoticha</name>
    <dbReference type="NCBI Taxonomy" id="144679"/>
    <lineage>
        <taxon>Eukaryota</taxon>
        <taxon>Fungi</taxon>
        <taxon>Fungi incertae sedis</taxon>
        <taxon>Mucoromycota</taxon>
        <taxon>Glomeromycotina</taxon>
        <taxon>Glomeromycetes</taxon>
        <taxon>Archaeosporales</taxon>
        <taxon>Ambisporaceae</taxon>
        <taxon>Ambispora</taxon>
    </lineage>
</organism>
<dbReference type="GO" id="GO:0051087">
    <property type="term" value="F:protein-folding chaperone binding"/>
    <property type="evidence" value="ECO:0007669"/>
    <property type="project" value="InterPro"/>
</dbReference>
<dbReference type="Gene3D" id="3.90.20.20">
    <property type="match status" value="1"/>
</dbReference>
<evidence type="ECO:0000313" key="6">
    <source>
        <dbReference type="EMBL" id="CAG8476760.1"/>
    </source>
</evidence>
<evidence type="ECO:0000256" key="2">
    <source>
        <dbReference type="ARBA" id="ARBA00014521"/>
    </source>
</evidence>
<dbReference type="GO" id="GO:0051082">
    <property type="term" value="F:unfolded protein binding"/>
    <property type="evidence" value="ECO:0007669"/>
    <property type="project" value="TreeGrafter"/>
</dbReference>
<dbReference type="AlphaFoldDB" id="A0A9N8W4B3"/>
<keyword evidence="7" id="KW-1185">Reference proteome</keyword>
<keyword evidence="3" id="KW-0143">Chaperone</keyword>
<dbReference type="Gene3D" id="2.30.22.10">
    <property type="entry name" value="Head domain of nucleotide exchange factor GrpE"/>
    <property type="match status" value="1"/>
</dbReference>
<dbReference type="PRINTS" id="PR00773">
    <property type="entry name" value="GRPEPROTEIN"/>
</dbReference>
<evidence type="ECO:0000256" key="3">
    <source>
        <dbReference type="ARBA" id="ARBA00023186"/>
    </source>
</evidence>
<evidence type="ECO:0000256" key="5">
    <source>
        <dbReference type="SAM" id="MobiDB-lite"/>
    </source>
</evidence>
<protein>
    <recommendedName>
        <fullName evidence="2">GrpE protein homolog, mitochondrial</fullName>
    </recommendedName>
</protein>
<dbReference type="Proteomes" id="UP000789508">
    <property type="component" value="Unassembled WGS sequence"/>
</dbReference>
<dbReference type="SUPFAM" id="SSF51064">
    <property type="entry name" value="Head domain of nucleotide exchange factor GrpE"/>
    <property type="match status" value="1"/>
</dbReference>
<feature type="region of interest" description="Disordered" evidence="5">
    <location>
        <begin position="1"/>
        <end position="38"/>
    </location>
</feature>
<dbReference type="InterPro" id="IPR013805">
    <property type="entry name" value="GrpE_CC"/>
</dbReference>
<dbReference type="PANTHER" id="PTHR21237:SF23">
    <property type="entry name" value="GRPE PROTEIN HOMOLOG, MITOCHONDRIAL"/>
    <property type="match status" value="1"/>
</dbReference>
<proteinExistence type="inferred from homology"/>
<accession>A0A9N8W4B3</accession>